<comment type="similarity">
    <text evidence="3">Belongs to the UbiA prenyltransferase family.</text>
</comment>
<dbReference type="Proteomes" id="UP001500582">
    <property type="component" value="Unassembled WGS sequence"/>
</dbReference>
<feature type="transmembrane region" description="Helical" evidence="9">
    <location>
        <begin position="133"/>
        <end position="152"/>
    </location>
</feature>
<name>A0ABP8HBT1_9SPHI</name>
<evidence type="ECO:0000256" key="6">
    <source>
        <dbReference type="ARBA" id="ARBA00022692"/>
    </source>
</evidence>
<dbReference type="Gene3D" id="1.10.357.140">
    <property type="entry name" value="UbiA prenyltransferase"/>
    <property type="match status" value="1"/>
</dbReference>
<reference evidence="11" key="1">
    <citation type="journal article" date="2019" name="Int. J. Syst. Evol. Microbiol.">
        <title>The Global Catalogue of Microorganisms (GCM) 10K type strain sequencing project: providing services to taxonomists for standard genome sequencing and annotation.</title>
        <authorList>
            <consortium name="The Broad Institute Genomics Platform"/>
            <consortium name="The Broad Institute Genome Sequencing Center for Infectious Disease"/>
            <person name="Wu L."/>
            <person name="Ma J."/>
        </authorList>
    </citation>
    <scope>NUCLEOTIDE SEQUENCE [LARGE SCALE GENOMIC DNA]</scope>
    <source>
        <strain evidence="11">JCM 17705</strain>
    </source>
</reference>
<evidence type="ECO:0000256" key="9">
    <source>
        <dbReference type="SAM" id="Phobius"/>
    </source>
</evidence>
<keyword evidence="6 9" id="KW-0812">Transmembrane</keyword>
<feature type="transmembrane region" description="Helical" evidence="9">
    <location>
        <begin position="7"/>
        <end position="28"/>
    </location>
</feature>
<sequence length="293" mass="32786">MKKYLSLVTFTHTIFAMPFAFIGFFLAVTTTNHTFEWPKLLMMVLCMICARNSAMAFNRYLDRDIDAKNPRTQQRDIPAGRISATNALIFTLVNCALFIGITWFINSLCFYLSPVALLVVLGYSATKRFTALCHLVLGLGLSLAPIGAYLVVTGEFALTPVFFSLSVLCWVSGFDIIYALQDEDFDRSQKLHSIPAYLGKVRALNLSTFLHVLSAVFIVMPVFVTQVGVLYYVGILFFCTMLVYQHLLVKPSDLSRVNFAFMTTNGMASVVFAVLFLLDRFLSAHGILTAFHI</sequence>
<dbReference type="CDD" id="cd13959">
    <property type="entry name" value="PT_UbiA_COQ2"/>
    <property type="match status" value="1"/>
</dbReference>
<dbReference type="PANTHER" id="PTHR11048:SF28">
    <property type="entry name" value="4-HYDROXYBENZOATE POLYPRENYLTRANSFERASE, MITOCHONDRIAL"/>
    <property type="match status" value="1"/>
</dbReference>
<dbReference type="Pfam" id="PF01040">
    <property type="entry name" value="UbiA"/>
    <property type="match status" value="1"/>
</dbReference>
<comment type="caution">
    <text evidence="10">The sequence shown here is derived from an EMBL/GenBank/DDBJ whole genome shotgun (WGS) entry which is preliminary data.</text>
</comment>
<evidence type="ECO:0000256" key="3">
    <source>
        <dbReference type="ARBA" id="ARBA00005985"/>
    </source>
</evidence>
<accession>A0ABP8HBT1</accession>
<feature type="transmembrane region" description="Helical" evidence="9">
    <location>
        <begin position="40"/>
        <end position="61"/>
    </location>
</feature>
<feature type="transmembrane region" description="Helical" evidence="9">
    <location>
        <begin position="259"/>
        <end position="278"/>
    </location>
</feature>
<comment type="cofactor">
    <cofactor evidence="1">
        <name>Mg(2+)</name>
        <dbReference type="ChEBI" id="CHEBI:18420"/>
    </cofactor>
</comment>
<dbReference type="EMBL" id="BAABFT010000018">
    <property type="protein sequence ID" value="GAA4336957.1"/>
    <property type="molecule type" value="Genomic_DNA"/>
</dbReference>
<keyword evidence="4" id="KW-1003">Cell membrane</keyword>
<evidence type="ECO:0000256" key="5">
    <source>
        <dbReference type="ARBA" id="ARBA00022679"/>
    </source>
</evidence>
<dbReference type="RefSeq" id="WP_345213562.1">
    <property type="nucleotide sequence ID" value="NZ_BAABFT010000018.1"/>
</dbReference>
<evidence type="ECO:0000256" key="1">
    <source>
        <dbReference type="ARBA" id="ARBA00001946"/>
    </source>
</evidence>
<keyword evidence="11" id="KW-1185">Reference proteome</keyword>
<keyword evidence="5" id="KW-0808">Transferase</keyword>
<proteinExistence type="inferred from homology"/>
<dbReference type="InterPro" id="IPR039653">
    <property type="entry name" value="Prenyltransferase"/>
</dbReference>
<protein>
    <submittedName>
        <fullName evidence="10">4-hydroxybenzoate polyprenyltransferase</fullName>
    </submittedName>
</protein>
<dbReference type="InterPro" id="IPR006371">
    <property type="entry name" value="Polyprenyltransferase_UbiA-li"/>
</dbReference>
<evidence type="ECO:0000256" key="2">
    <source>
        <dbReference type="ARBA" id="ARBA00004141"/>
    </source>
</evidence>
<feature type="transmembrane region" description="Helical" evidence="9">
    <location>
        <begin position="110"/>
        <end position="126"/>
    </location>
</feature>
<gene>
    <name evidence="10" type="primary">ubiA</name>
    <name evidence="10" type="ORF">GCM10023149_46160</name>
</gene>
<evidence type="ECO:0000313" key="10">
    <source>
        <dbReference type="EMBL" id="GAA4336957.1"/>
    </source>
</evidence>
<evidence type="ECO:0000313" key="11">
    <source>
        <dbReference type="Proteomes" id="UP001500582"/>
    </source>
</evidence>
<keyword evidence="7 9" id="KW-1133">Transmembrane helix</keyword>
<dbReference type="Gene3D" id="1.20.120.1780">
    <property type="entry name" value="UbiA prenyltransferase"/>
    <property type="match status" value="1"/>
</dbReference>
<dbReference type="InterPro" id="IPR000537">
    <property type="entry name" value="UbiA_prenyltransferase"/>
</dbReference>
<evidence type="ECO:0000256" key="7">
    <source>
        <dbReference type="ARBA" id="ARBA00022989"/>
    </source>
</evidence>
<dbReference type="InterPro" id="IPR044878">
    <property type="entry name" value="UbiA_sf"/>
</dbReference>
<feature type="transmembrane region" description="Helical" evidence="9">
    <location>
        <begin position="229"/>
        <end position="247"/>
    </location>
</feature>
<evidence type="ECO:0000256" key="8">
    <source>
        <dbReference type="ARBA" id="ARBA00023136"/>
    </source>
</evidence>
<evidence type="ECO:0000256" key="4">
    <source>
        <dbReference type="ARBA" id="ARBA00022475"/>
    </source>
</evidence>
<dbReference type="PANTHER" id="PTHR11048">
    <property type="entry name" value="PRENYLTRANSFERASES"/>
    <property type="match status" value="1"/>
</dbReference>
<feature type="transmembrane region" description="Helical" evidence="9">
    <location>
        <begin position="201"/>
        <end position="223"/>
    </location>
</feature>
<comment type="subcellular location">
    <subcellularLocation>
        <location evidence="2">Membrane</location>
        <topology evidence="2">Multi-pass membrane protein</topology>
    </subcellularLocation>
</comment>
<keyword evidence="8 9" id="KW-0472">Membrane</keyword>
<dbReference type="NCBIfam" id="TIGR01475">
    <property type="entry name" value="ubiA_other"/>
    <property type="match status" value="1"/>
</dbReference>
<feature type="transmembrane region" description="Helical" evidence="9">
    <location>
        <begin position="158"/>
        <end position="180"/>
    </location>
</feature>
<feature type="transmembrane region" description="Helical" evidence="9">
    <location>
        <begin position="82"/>
        <end position="104"/>
    </location>
</feature>
<organism evidence="10 11">
    <name type="scientific">Mucilaginibacter gynuensis</name>
    <dbReference type="NCBI Taxonomy" id="1302236"/>
    <lineage>
        <taxon>Bacteria</taxon>
        <taxon>Pseudomonadati</taxon>
        <taxon>Bacteroidota</taxon>
        <taxon>Sphingobacteriia</taxon>
        <taxon>Sphingobacteriales</taxon>
        <taxon>Sphingobacteriaceae</taxon>
        <taxon>Mucilaginibacter</taxon>
    </lineage>
</organism>